<dbReference type="InterPro" id="IPR004256">
    <property type="entry name" value="DUF234"/>
</dbReference>
<dbReference type="Pfam" id="PF13191">
    <property type="entry name" value="AAA_16"/>
    <property type="match status" value="1"/>
</dbReference>
<protein>
    <submittedName>
        <fullName evidence="3">ArsR family transcriptional regulator</fullName>
    </submittedName>
</protein>
<feature type="domain" description="DUF234" evidence="1">
    <location>
        <begin position="331"/>
        <end position="426"/>
    </location>
</feature>
<reference evidence="3" key="1">
    <citation type="journal article" date="2014" name="Int. J. Syst. Evol. Microbiol.">
        <title>Complete genome sequence of Corynebacterium casei LMG S-19264T (=DSM 44701T), isolated from a smear-ripened cheese.</title>
        <authorList>
            <consortium name="US DOE Joint Genome Institute (JGI-PGF)"/>
            <person name="Walter F."/>
            <person name="Albersmeier A."/>
            <person name="Kalinowski J."/>
            <person name="Ruckert C."/>
        </authorList>
    </citation>
    <scope>NUCLEOTIDE SEQUENCE</scope>
    <source>
        <strain evidence="3">JCM 4646</strain>
    </source>
</reference>
<dbReference type="InterPro" id="IPR027417">
    <property type="entry name" value="P-loop_NTPase"/>
</dbReference>
<keyword evidence="4" id="KW-1185">Reference proteome</keyword>
<evidence type="ECO:0000313" key="4">
    <source>
        <dbReference type="Proteomes" id="UP000617734"/>
    </source>
</evidence>
<gene>
    <name evidence="3" type="ORF">GCM10018781_68360</name>
</gene>
<reference evidence="3" key="2">
    <citation type="submission" date="2020-09" db="EMBL/GenBank/DDBJ databases">
        <authorList>
            <person name="Sun Q."/>
            <person name="Ohkuma M."/>
        </authorList>
    </citation>
    <scope>NUCLEOTIDE SEQUENCE</scope>
    <source>
        <strain evidence="3">JCM 4646</strain>
    </source>
</reference>
<evidence type="ECO:0000259" key="2">
    <source>
        <dbReference type="Pfam" id="PF13191"/>
    </source>
</evidence>
<dbReference type="InterPro" id="IPR041664">
    <property type="entry name" value="AAA_16"/>
</dbReference>
<evidence type="ECO:0000259" key="1">
    <source>
        <dbReference type="Pfam" id="PF03008"/>
    </source>
</evidence>
<dbReference type="SUPFAM" id="SSF52540">
    <property type="entry name" value="P-loop containing nucleoside triphosphate hydrolases"/>
    <property type="match status" value="1"/>
</dbReference>
<proteinExistence type="predicted"/>
<dbReference type="AlphaFoldDB" id="A0A919GEZ0"/>
<dbReference type="PANTHER" id="PTHR34704">
    <property type="entry name" value="ATPASE"/>
    <property type="match status" value="1"/>
</dbReference>
<sequence length="480" mass="52335">MSFYGRHDVLQQLAGHLSAIGAQGQGRMLAVRGRRQVGKSRLFTRFVEGSGLPYLYFTAVKNADPLTQLQGLTADLGTARTPLPEADTLFASPPSSWSDAFGRLALACSQTPAVVVLDEFPWAAATDPTLEGALQNAWDRRLERTPVLLVLIGSDVTMMERLTEHDRPLYGRAREQLIRPFNPAECAEALGSGHGPMDAFDAHLVTGGYPRLLLECATAGGAQRLVEQELTDENSSLVVTGQRVVDAEFPDGPQARRVLSAMGGHEVGVAAFSQIVGRLPEAGSTAQTAATRALKTLTEQKGVVAADVPVGAPPRGKLRRYRIEDPYLRFWFRFVEQQVPHISRGRADIALDAFRRDWTSWRGKAVEPLVHEALLRLAPELPALEGADEVGSWWTRDNTHEYDVVARTARTRRVTAVGTVKWRERKRLTAGELAHLAGARAVVPEAAAARLVTVCPAGLHTGVKPDLHLDAGDLLAAWRR</sequence>
<comment type="caution">
    <text evidence="3">The sequence shown here is derived from an EMBL/GenBank/DDBJ whole genome shotgun (WGS) entry which is preliminary data.</text>
</comment>
<name>A0A919GEZ0_9ACTN</name>
<accession>A0A919GEZ0</accession>
<dbReference type="RefSeq" id="WP_190214799.1">
    <property type="nucleotide sequence ID" value="NZ_BNBO01000060.1"/>
</dbReference>
<dbReference type="Gene3D" id="3.40.50.300">
    <property type="entry name" value="P-loop containing nucleotide triphosphate hydrolases"/>
    <property type="match status" value="1"/>
</dbReference>
<dbReference type="Proteomes" id="UP000617734">
    <property type="component" value="Unassembled WGS sequence"/>
</dbReference>
<feature type="domain" description="Orc1-like AAA ATPase" evidence="2">
    <location>
        <begin position="3"/>
        <end position="137"/>
    </location>
</feature>
<dbReference type="GeneID" id="95357102"/>
<dbReference type="EMBL" id="BNBO01000060">
    <property type="protein sequence ID" value="GHH82725.1"/>
    <property type="molecule type" value="Genomic_DNA"/>
</dbReference>
<dbReference type="Pfam" id="PF03008">
    <property type="entry name" value="DUF234"/>
    <property type="match status" value="1"/>
</dbReference>
<organism evidence="3 4">
    <name type="scientific">Kitasatospora indigofera</name>
    <dbReference type="NCBI Taxonomy" id="67307"/>
    <lineage>
        <taxon>Bacteria</taxon>
        <taxon>Bacillati</taxon>
        <taxon>Actinomycetota</taxon>
        <taxon>Actinomycetes</taxon>
        <taxon>Kitasatosporales</taxon>
        <taxon>Streptomycetaceae</taxon>
        <taxon>Kitasatospora</taxon>
    </lineage>
</organism>
<dbReference type="PANTHER" id="PTHR34704:SF2">
    <property type="entry name" value="ATPASE"/>
    <property type="match status" value="1"/>
</dbReference>
<evidence type="ECO:0000313" key="3">
    <source>
        <dbReference type="EMBL" id="GHH82725.1"/>
    </source>
</evidence>